<dbReference type="InterPro" id="IPR046366">
    <property type="entry name" value="MPAB"/>
</dbReference>
<dbReference type="GeneID" id="85366643"/>
<dbReference type="Proteomes" id="UP001175211">
    <property type="component" value="Unassembled WGS sequence"/>
</dbReference>
<dbReference type="GO" id="GO:0016491">
    <property type="term" value="F:oxidoreductase activity"/>
    <property type="evidence" value="ECO:0007669"/>
    <property type="project" value="InterPro"/>
</dbReference>
<reference evidence="2" key="1">
    <citation type="submission" date="2023-06" db="EMBL/GenBank/DDBJ databases">
        <authorList>
            <consortium name="Lawrence Berkeley National Laboratory"/>
            <person name="Ahrendt S."/>
            <person name="Sahu N."/>
            <person name="Indic B."/>
            <person name="Wong-Bajracharya J."/>
            <person name="Merenyi Z."/>
            <person name="Ke H.-M."/>
            <person name="Monk M."/>
            <person name="Kocsube S."/>
            <person name="Drula E."/>
            <person name="Lipzen A."/>
            <person name="Balint B."/>
            <person name="Henrissat B."/>
            <person name="Andreopoulos B."/>
            <person name="Martin F.M."/>
            <person name="Harder C.B."/>
            <person name="Rigling D."/>
            <person name="Ford K.L."/>
            <person name="Foster G.D."/>
            <person name="Pangilinan J."/>
            <person name="Papanicolaou A."/>
            <person name="Barry K."/>
            <person name="LaButti K."/>
            <person name="Viragh M."/>
            <person name="Koriabine M."/>
            <person name="Yan M."/>
            <person name="Riley R."/>
            <person name="Champramary S."/>
            <person name="Plett K.L."/>
            <person name="Tsai I.J."/>
            <person name="Slot J."/>
            <person name="Sipos G."/>
            <person name="Plett J."/>
            <person name="Nagy L.G."/>
            <person name="Grigoriev I.V."/>
        </authorList>
    </citation>
    <scope>NUCLEOTIDE SEQUENCE</scope>
    <source>
        <strain evidence="2">CCBAS 213</strain>
    </source>
</reference>
<organism evidence="2 3">
    <name type="scientific">Armillaria tabescens</name>
    <name type="common">Ringless honey mushroom</name>
    <name type="synonym">Agaricus tabescens</name>
    <dbReference type="NCBI Taxonomy" id="1929756"/>
    <lineage>
        <taxon>Eukaryota</taxon>
        <taxon>Fungi</taxon>
        <taxon>Dikarya</taxon>
        <taxon>Basidiomycota</taxon>
        <taxon>Agaricomycotina</taxon>
        <taxon>Agaricomycetes</taxon>
        <taxon>Agaricomycetidae</taxon>
        <taxon>Agaricales</taxon>
        <taxon>Marasmiineae</taxon>
        <taxon>Physalacriaceae</taxon>
        <taxon>Desarmillaria</taxon>
    </lineage>
</organism>
<name>A0AA39K2C2_ARMTA</name>
<proteinExistence type="predicted"/>
<protein>
    <recommendedName>
        <fullName evidence="1">ER-bound oxygenase mpaB/mpaB'/Rubber oxygenase catalytic domain-containing protein</fullName>
    </recommendedName>
</protein>
<dbReference type="EMBL" id="JAUEPS010000031">
    <property type="protein sequence ID" value="KAK0452066.1"/>
    <property type="molecule type" value="Genomic_DNA"/>
</dbReference>
<dbReference type="Pfam" id="PF09995">
    <property type="entry name" value="MPAB_Lcp_cat"/>
    <property type="match status" value="1"/>
</dbReference>
<evidence type="ECO:0000259" key="1">
    <source>
        <dbReference type="Pfam" id="PF09995"/>
    </source>
</evidence>
<dbReference type="PANTHER" id="PTHR36124">
    <property type="match status" value="1"/>
</dbReference>
<comment type="caution">
    <text evidence="2">The sequence shown here is derived from an EMBL/GenBank/DDBJ whole genome shotgun (WGS) entry which is preliminary data.</text>
</comment>
<dbReference type="InterPro" id="IPR018713">
    <property type="entry name" value="MPAB/Lcp_cat_dom"/>
</dbReference>
<keyword evidence="3" id="KW-1185">Reference proteome</keyword>
<dbReference type="RefSeq" id="XP_060327900.1">
    <property type="nucleotide sequence ID" value="XM_060483095.1"/>
</dbReference>
<dbReference type="PANTHER" id="PTHR36124:SF1">
    <property type="entry name" value="ER-BOUND OXYGENASE MPAB_MPAB'_RUBBER OXYGENASE CATALYTIC DOMAIN-CONTAINING PROTEIN"/>
    <property type="match status" value="1"/>
</dbReference>
<feature type="domain" description="ER-bound oxygenase mpaB/mpaB'/Rubber oxygenase catalytic" evidence="1">
    <location>
        <begin position="76"/>
        <end position="207"/>
    </location>
</feature>
<evidence type="ECO:0000313" key="3">
    <source>
        <dbReference type="Proteomes" id="UP001175211"/>
    </source>
</evidence>
<gene>
    <name evidence="2" type="ORF">EV420DRAFT_690326</name>
</gene>
<evidence type="ECO:0000313" key="2">
    <source>
        <dbReference type="EMBL" id="KAK0452066.1"/>
    </source>
</evidence>
<sequence>MCPWYSLRQPSISELLLHTGEFSTEQKLTKRITDTALLISTFISCPLEGSSTAAKSTPCLAPRGNIALARMNWLHRRYKISNDDLLYTLSLFVLEPMRLVARYDWRPFSDEEAECNFLMWKDIGRRMSIKDIPETLKELEEWSKEYETAYMVPSESSHWLAIMALGYIGKRVPNIPGARSLVRSLFICMMDDQLRMAVGLPAQPKYAHLFLRMIFGFRAFITRHCKLPRFKPHGYIVIKDPPHSTGSDGLIRLHTIVRRHHPWYYPAPKGWRFFCDWFLGFTSGDTYPGPAFKSEGYRLEELGPTRFEH</sequence>
<accession>A0AA39K2C2</accession>
<dbReference type="AlphaFoldDB" id="A0AA39K2C2"/>